<sequence length="146" mass="17351">MVASEEIPKDIHFNMWDEVEDYFNEYGARNRFAVTKYQMERNILGQIHKRTFYINLSILEQATQISVTTFVNQHNHTLVPETQNFGVKYKTLSKEALDKINIITRHIAKDYLLRVLDLRSRLWARAYLYRIFITGIESTARVESYN</sequence>
<comment type="caution">
    <text evidence="1">The sequence shown here is derived from an EMBL/GenBank/DDBJ whole genome shotgun (WGS) entry which is preliminary data.</text>
</comment>
<organism evidence="1 2">
    <name type="scientific">Racocetra persica</name>
    <dbReference type="NCBI Taxonomy" id="160502"/>
    <lineage>
        <taxon>Eukaryota</taxon>
        <taxon>Fungi</taxon>
        <taxon>Fungi incertae sedis</taxon>
        <taxon>Mucoromycota</taxon>
        <taxon>Glomeromycotina</taxon>
        <taxon>Glomeromycetes</taxon>
        <taxon>Diversisporales</taxon>
        <taxon>Gigasporaceae</taxon>
        <taxon>Racocetra</taxon>
    </lineage>
</organism>
<reference evidence="1" key="1">
    <citation type="submission" date="2021-06" db="EMBL/GenBank/DDBJ databases">
        <authorList>
            <person name="Kallberg Y."/>
            <person name="Tangrot J."/>
            <person name="Rosling A."/>
        </authorList>
    </citation>
    <scope>NUCLEOTIDE SEQUENCE</scope>
    <source>
        <strain evidence="1">MA461A</strain>
    </source>
</reference>
<evidence type="ECO:0000313" key="2">
    <source>
        <dbReference type="Proteomes" id="UP000789920"/>
    </source>
</evidence>
<protein>
    <submittedName>
        <fullName evidence="1">25883_t:CDS:1</fullName>
    </submittedName>
</protein>
<evidence type="ECO:0000313" key="1">
    <source>
        <dbReference type="EMBL" id="CAG8476075.1"/>
    </source>
</evidence>
<proteinExistence type="predicted"/>
<keyword evidence="2" id="KW-1185">Reference proteome</keyword>
<dbReference type="EMBL" id="CAJVQC010000630">
    <property type="protein sequence ID" value="CAG8476075.1"/>
    <property type="molecule type" value="Genomic_DNA"/>
</dbReference>
<accession>A0ACA9KJD3</accession>
<gene>
    <name evidence="1" type="ORF">RPERSI_LOCUS778</name>
</gene>
<dbReference type="Proteomes" id="UP000789920">
    <property type="component" value="Unassembled WGS sequence"/>
</dbReference>
<name>A0ACA9KJD3_9GLOM</name>